<dbReference type="EMBL" id="CP007517">
    <property type="protein sequence ID" value="AHY48419.1"/>
    <property type="molecule type" value="Genomic_DNA"/>
</dbReference>
<dbReference type="KEGG" id="rrd:RradSPS_3136"/>
<protein>
    <submittedName>
        <fullName evidence="2">Uncharacterized protein</fullName>
    </submittedName>
</protein>
<dbReference type="HOGENOM" id="CLU_1097885_0_0_11"/>
<evidence type="ECO:0000256" key="1">
    <source>
        <dbReference type="SAM" id="Phobius"/>
    </source>
</evidence>
<feature type="transmembrane region" description="Helical" evidence="1">
    <location>
        <begin position="171"/>
        <end position="191"/>
    </location>
</feature>
<geneLocation type="plasmid" evidence="2">
    <name>3</name>
</geneLocation>
<feature type="transmembrane region" description="Helical" evidence="1">
    <location>
        <begin position="20"/>
        <end position="39"/>
    </location>
</feature>
<feature type="transmembrane region" description="Helical" evidence="1">
    <location>
        <begin position="142"/>
        <end position="165"/>
    </location>
</feature>
<reference evidence="2 4" key="1">
    <citation type="submission" date="2014-03" db="EMBL/GenBank/DDBJ databases">
        <title>Complete genome sequence of the Radio-Resistant Rubrobacter radiotolerans RSPS-4.</title>
        <authorList>
            <person name="Egas C.C."/>
            <person name="Barroso C.C."/>
            <person name="Froufe H.J.C."/>
            <person name="Pacheco J.J."/>
            <person name="Albuquerque L.L."/>
            <person name="da Costa M.M.S."/>
        </authorList>
    </citation>
    <scope>NUCLEOTIDE SEQUENCE [LARGE SCALE GENOMIC DNA]</scope>
    <source>
        <strain evidence="2 4">RSPS-4</strain>
        <plasmid evidence="2 4">3</plasmid>
    </source>
</reference>
<evidence type="ECO:0000313" key="4">
    <source>
        <dbReference type="Proteomes" id="UP000025229"/>
    </source>
</evidence>
<dbReference type="EMBL" id="JAWXXX010000004">
    <property type="protein sequence ID" value="MDX5895608.1"/>
    <property type="molecule type" value="Genomic_DNA"/>
</dbReference>
<dbReference type="Proteomes" id="UP000025229">
    <property type="component" value="Plasmid 3"/>
</dbReference>
<name>A0A023X8P7_RUBRA</name>
<gene>
    <name evidence="2" type="ORF">RradSPS_3136</name>
    <name evidence="3" type="ORF">SIL72_16380</name>
</gene>
<keyword evidence="1" id="KW-0472">Membrane</keyword>
<evidence type="ECO:0000313" key="2">
    <source>
        <dbReference type="EMBL" id="AHY48419.1"/>
    </source>
</evidence>
<proteinExistence type="predicted"/>
<keyword evidence="1" id="KW-0812">Transmembrane</keyword>
<keyword evidence="4" id="KW-1185">Reference proteome</keyword>
<evidence type="ECO:0000313" key="3">
    <source>
        <dbReference type="EMBL" id="MDX5895608.1"/>
    </source>
</evidence>
<sequence>MSVSELFEVLFEQVGQEPILQVGFLLVLLPTLLSGLARIPGEFDERWRDFRLRRLQRTADSLREGTQVRAYIQDLAEREALRRVFGLPHSLSSKKQDLLLSVLDPTGRFTPLDLRYAAGFCEHSEGTDHVSLRISILDTVGYWLGVLLQTAVTLATILFAVLAVFGQLFTLTSLLLAIEILFGLLIGLVHMRPVLVARRVKRKLASSGLLEVKETRRRWDPLRYPDGVAFHLWRKAKGRFMRYLAAYGSRARL</sequence>
<dbReference type="AlphaFoldDB" id="A0A023X8P7"/>
<reference evidence="3" key="2">
    <citation type="submission" date="2023-11" db="EMBL/GenBank/DDBJ databases">
        <title>MicrobeMod: A computational toolkit for identifying prokaryotic methylation and restriction-modification with nanopore sequencing.</title>
        <authorList>
            <person name="Crits-Christoph A."/>
            <person name="Kang S.C."/>
            <person name="Lee H."/>
            <person name="Ostrov N."/>
        </authorList>
    </citation>
    <scope>NUCLEOTIDE SEQUENCE</scope>
    <source>
        <strain evidence="3">ATCC 51242</strain>
    </source>
</reference>
<dbReference type="RefSeq" id="WP_041339420.1">
    <property type="nucleotide sequence ID" value="NZ_CP007517.1"/>
</dbReference>
<keyword evidence="2" id="KW-0614">Plasmid</keyword>
<organism evidence="2 4">
    <name type="scientific">Rubrobacter radiotolerans</name>
    <name type="common">Arthrobacter radiotolerans</name>
    <dbReference type="NCBI Taxonomy" id="42256"/>
    <lineage>
        <taxon>Bacteria</taxon>
        <taxon>Bacillati</taxon>
        <taxon>Actinomycetota</taxon>
        <taxon>Rubrobacteria</taxon>
        <taxon>Rubrobacterales</taxon>
        <taxon>Rubrobacteraceae</taxon>
        <taxon>Rubrobacter</taxon>
    </lineage>
</organism>
<keyword evidence="1" id="KW-1133">Transmembrane helix</keyword>
<dbReference type="Proteomes" id="UP001281130">
    <property type="component" value="Unassembled WGS sequence"/>
</dbReference>
<accession>A0A023X8P7</accession>